<comment type="catalytic activity">
    <reaction evidence="1 6">
        <text>a beta-lactam + H2O = a substituted beta-amino acid</text>
        <dbReference type="Rhea" id="RHEA:20401"/>
        <dbReference type="ChEBI" id="CHEBI:15377"/>
        <dbReference type="ChEBI" id="CHEBI:35627"/>
        <dbReference type="ChEBI" id="CHEBI:140347"/>
        <dbReference type="EC" id="3.5.2.6"/>
    </reaction>
</comment>
<dbReference type="GO" id="GO:0030655">
    <property type="term" value="P:beta-lactam antibiotic catabolic process"/>
    <property type="evidence" value="ECO:0007669"/>
    <property type="project" value="InterPro"/>
</dbReference>
<dbReference type="InterPro" id="IPR045155">
    <property type="entry name" value="Beta-lactam_cat"/>
</dbReference>
<dbReference type="PROSITE" id="PS00146">
    <property type="entry name" value="BETA_LACTAMASE_A"/>
    <property type="match status" value="1"/>
</dbReference>
<evidence type="ECO:0000259" key="8">
    <source>
        <dbReference type="Pfam" id="PF13354"/>
    </source>
</evidence>
<dbReference type="PANTHER" id="PTHR35333">
    <property type="entry name" value="BETA-LACTAMASE"/>
    <property type="match status" value="1"/>
</dbReference>
<evidence type="ECO:0000256" key="3">
    <source>
        <dbReference type="ARBA" id="ARBA00012865"/>
    </source>
</evidence>
<evidence type="ECO:0000256" key="6">
    <source>
        <dbReference type="RuleBase" id="RU361140"/>
    </source>
</evidence>
<name>A0A327WDF0_9BACT</name>
<evidence type="ECO:0000313" key="9">
    <source>
        <dbReference type="EMBL" id="RAJ88279.1"/>
    </source>
</evidence>
<evidence type="ECO:0000256" key="5">
    <source>
        <dbReference type="ARBA" id="ARBA00023251"/>
    </source>
</evidence>
<dbReference type="Pfam" id="PF13354">
    <property type="entry name" value="Beta-lactamase2"/>
    <property type="match status" value="1"/>
</dbReference>
<sequence length="293" mass="32944">MKRIAILLCIQLVAMQLFAQNAVLRDKIAQIIAGKKADIGVSVIGFQKNDTVQFNGNQLYPMLSTFKFPIALTVLHKVEKGELNLEQKVLIREAELLDGTWSPFKDEHPKGDTSLTLADAMRWMLCYSDNNLTDIILRLIGGAMPVQQFIGSKNFIIRNDEEDMHKNWDAQFINKITPNEAAQLLDKFNKGKILNAVHTKWLYDAMVNNQTGLKRLKGKLPANIKVAHRSGTSFTNEAGMTGAVNSYGIIELPNHKKIIVAVFVHDSYETFNNTEAIIADISKAAFDYYCQKK</sequence>
<evidence type="ECO:0000256" key="2">
    <source>
        <dbReference type="ARBA" id="ARBA00009009"/>
    </source>
</evidence>
<dbReference type="InterPro" id="IPR023650">
    <property type="entry name" value="Beta-lactam_class-A_AS"/>
</dbReference>
<comment type="caution">
    <text evidence="9">The sequence shown here is derived from an EMBL/GenBank/DDBJ whole genome shotgun (WGS) entry which is preliminary data.</text>
</comment>
<keyword evidence="7" id="KW-0732">Signal</keyword>
<evidence type="ECO:0000256" key="4">
    <source>
        <dbReference type="ARBA" id="ARBA00022801"/>
    </source>
</evidence>
<proteinExistence type="inferred from homology"/>
<dbReference type="AlphaFoldDB" id="A0A327WDF0"/>
<comment type="similarity">
    <text evidence="2 6">Belongs to the class-A beta-lactamase family.</text>
</comment>
<feature type="chain" id="PRO_5016261410" description="Beta-lactamase" evidence="7">
    <location>
        <begin position="20"/>
        <end position="293"/>
    </location>
</feature>
<organism evidence="9 10">
    <name type="scientific">Chitinophaga dinghuensis</name>
    <dbReference type="NCBI Taxonomy" id="1539050"/>
    <lineage>
        <taxon>Bacteria</taxon>
        <taxon>Pseudomonadati</taxon>
        <taxon>Bacteroidota</taxon>
        <taxon>Chitinophagia</taxon>
        <taxon>Chitinophagales</taxon>
        <taxon>Chitinophagaceae</taxon>
        <taxon>Chitinophaga</taxon>
    </lineage>
</organism>
<feature type="domain" description="Beta-lactamase class A catalytic" evidence="8">
    <location>
        <begin position="41"/>
        <end position="264"/>
    </location>
</feature>
<protein>
    <recommendedName>
        <fullName evidence="3 6">Beta-lactamase</fullName>
        <ecNumber evidence="3 6">3.5.2.6</ecNumber>
    </recommendedName>
</protein>
<dbReference type="SUPFAM" id="SSF56601">
    <property type="entry name" value="beta-lactamase/transpeptidase-like"/>
    <property type="match status" value="1"/>
</dbReference>
<dbReference type="InterPro" id="IPR012338">
    <property type="entry name" value="Beta-lactam/transpept-like"/>
</dbReference>
<dbReference type="Gene3D" id="3.40.710.10">
    <property type="entry name" value="DD-peptidase/beta-lactamase superfamily"/>
    <property type="match status" value="1"/>
</dbReference>
<feature type="signal peptide" evidence="7">
    <location>
        <begin position="1"/>
        <end position="19"/>
    </location>
</feature>
<keyword evidence="4 6" id="KW-0378">Hydrolase</keyword>
<dbReference type="InterPro" id="IPR000871">
    <property type="entry name" value="Beta-lactam_class-A"/>
</dbReference>
<evidence type="ECO:0000256" key="1">
    <source>
        <dbReference type="ARBA" id="ARBA00001526"/>
    </source>
</evidence>
<gene>
    <name evidence="9" type="ORF">CLV59_1011049</name>
</gene>
<dbReference type="GO" id="GO:0008800">
    <property type="term" value="F:beta-lactamase activity"/>
    <property type="evidence" value="ECO:0007669"/>
    <property type="project" value="UniProtKB-UniRule"/>
</dbReference>
<keyword evidence="10" id="KW-1185">Reference proteome</keyword>
<dbReference type="RefSeq" id="WP_111590918.1">
    <property type="nucleotide sequence ID" value="NZ_QLMA01000001.1"/>
</dbReference>
<dbReference type="EMBL" id="QLMA01000001">
    <property type="protein sequence ID" value="RAJ88279.1"/>
    <property type="molecule type" value="Genomic_DNA"/>
</dbReference>
<evidence type="ECO:0000313" key="10">
    <source>
        <dbReference type="Proteomes" id="UP000249819"/>
    </source>
</evidence>
<dbReference type="NCBIfam" id="NF033103">
    <property type="entry name" value="bla_class_A"/>
    <property type="match status" value="1"/>
</dbReference>
<dbReference type="PANTHER" id="PTHR35333:SF3">
    <property type="entry name" value="BETA-LACTAMASE-TYPE TRANSPEPTIDASE FOLD CONTAINING PROTEIN"/>
    <property type="match status" value="1"/>
</dbReference>
<dbReference type="EC" id="3.5.2.6" evidence="3 6"/>
<dbReference type="GO" id="GO:0046677">
    <property type="term" value="P:response to antibiotic"/>
    <property type="evidence" value="ECO:0007669"/>
    <property type="project" value="UniProtKB-UniRule"/>
</dbReference>
<evidence type="ECO:0000256" key="7">
    <source>
        <dbReference type="SAM" id="SignalP"/>
    </source>
</evidence>
<keyword evidence="5 6" id="KW-0046">Antibiotic resistance</keyword>
<accession>A0A327WDF0</accession>
<reference evidence="9 10" key="1">
    <citation type="submission" date="2018-06" db="EMBL/GenBank/DDBJ databases">
        <title>Genomic Encyclopedia of Archaeal and Bacterial Type Strains, Phase II (KMG-II): from individual species to whole genera.</title>
        <authorList>
            <person name="Goeker M."/>
        </authorList>
    </citation>
    <scope>NUCLEOTIDE SEQUENCE [LARGE SCALE GENOMIC DNA]</scope>
    <source>
        <strain evidence="9 10">DSM 29821</strain>
    </source>
</reference>
<dbReference type="OrthoDB" id="9772863at2"/>
<dbReference type="Proteomes" id="UP000249819">
    <property type="component" value="Unassembled WGS sequence"/>
</dbReference>